<name>A0A5B0M777_PUCGR</name>
<dbReference type="EMBL" id="VSWC01000196">
    <property type="protein sequence ID" value="KAA1066142.1"/>
    <property type="molecule type" value="Genomic_DNA"/>
</dbReference>
<dbReference type="Gene3D" id="3.40.30.10">
    <property type="entry name" value="Glutaredoxin"/>
    <property type="match status" value="1"/>
</dbReference>
<sequence length="192" mass="22112">MLIVPDNLLTPSSGHDSDRSKSFTLSQIDQLLDFIGHQQQQQPSSFPDQHERLVLIFWSSRDPQTGKMWCPDCEEMEVNLKNVLQYRELDSITTPDNSIHREDQPAADPSETERSEGPPLLVYVYVGDRDQWRDPENPFRLAPWNLSKIPTVLKLRPPSSDPNLKTEILVDQDTQLIENEANDFKKLLDFLA</sequence>
<evidence type="ECO:0000256" key="2">
    <source>
        <dbReference type="SAM" id="MobiDB-lite"/>
    </source>
</evidence>
<dbReference type="PANTHER" id="PTHR12452:SF0">
    <property type="entry name" value="THIOREDOXIN DOMAIN-CONTAINING PROTEIN 17"/>
    <property type="match status" value="1"/>
</dbReference>
<evidence type="ECO:0000259" key="3">
    <source>
        <dbReference type="Pfam" id="PF06110"/>
    </source>
</evidence>
<dbReference type="OrthoDB" id="78947at2759"/>
<dbReference type="GO" id="GO:0047134">
    <property type="term" value="F:protein-disulfide reductase [NAD(P)H] activity"/>
    <property type="evidence" value="ECO:0007669"/>
    <property type="project" value="InterPro"/>
</dbReference>
<gene>
    <name evidence="4" type="ORF">PGT21_023082</name>
    <name evidence="5" type="ORF">PGTUg99_000953</name>
</gene>
<evidence type="ECO:0000313" key="6">
    <source>
        <dbReference type="Proteomes" id="UP000324748"/>
    </source>
</evidence>
<accession>A0A5B0M777</accession>
<dbReference type="InterPro" id="IPR010357">
    <property type="entry name" value="TXNDC17_dom"/>
</dbReference>
<comment type="similarity">
    <text evidence="1">Belongs to the thioredoxin family.</text>
</comment>
<dbReference type="Proteomes" id="UP000325313">
    <property type="component" value="Unassembled WGS sequence"/>
</dbReference>
<feature type="domain" description="Thioredoxin" evidence="3">
    <location>
        <begin position="121"/>
        <end position="158"/>
    </location>
</feature>
<feature type="domain" description="Thioredoxin" evidence="3">
    <location>
        <begin position="47"/>
        <end position="85"/>
    </location>
</feature>
<dbReference type="AlphaFoldDB" id="A0A5B0M777"/>
<dbReference type="Pfam" id="PF06110">
    <property type="entry name" value="TXD17-like_Trx"/>
    <property type="match status" value="2"/>
</dbReference>
<evidence type="ECO:0000256" key="1">
    <source>
        <dbReference type="ARBA" id="ARBA00008987"/>
    </source>
</evidence>
<dbReference type="EMBL" id="VDEP01000477">
    <property type="protein sequence ID" value="KAA1072622.1"/>
    <property type="molecule type" value="Genomic_DNA"/>
</dbReference>
<proteinExistence type="inferred from homology"/>
<reference evidence="6 7" key="1">
    <citation type="submission" date="2019-05" db="EMBL/GenBank/DDBJ databases">
        <title>Emergence of the Ug99 lineage of the wheat stem rust pathogen through somatic hybridization.</title>
        <authorList>
            <person name="Li F."/>
            <person name="Upadhyaya N.M."/>
            <person name="Sperschneider J."/>
            <person name="Matny O."/>
            <person name="Nguyen-Phuc H."/>
            <person name="Mago R."/>
            <person name="Raley C."/>
            <person name="Miller M.E."/>
            <person name="Silverstein K.A.T."/>
            <person name="Henningsen E."/>
            <person name="Hirsch C.D."/>
            <person name="Visser B."/>
            <person name="Pretorius Z.A."/>
            <person name="Steffenson B.J."/>
            <person name="Schwessinger B."/>
            <person name="Dodds P.N."/>
            <person name="Figueroa M."/>
        </authorList>
    </citation>
    <scope>NUCLEOTIDE SEQUENCE [LARGE SCALE GENOMIC DNA]</scope>
    <source>
        <strain evidence="4">21-0</strain>
        <strain evidence="5 7">Ug99</strain>
    </source>
</reference>
<feature type="region of interest" description="Disordered" evidence="2">
    <location>
        <begin position="1"/>
        <end position="21"/>
    </location>
</feature>
<dbReference type="Proteomes" id="UP000324748">
    <property type="component" value="Unassembled WGS sequence"/>
</dbReference>
<comment type="caution">
    <text evidence="5">The sequence shown here is derived from an EMBL/GenBank/DDBJ whole genome shotgun (WGS) entry which is preliminary data.</text>
</comment>
<evidence type="ECO:0000313" key="7">
    <source>
        <dbReference type="Proteomes" id="UP000325313"/>
    </source>
</evidence>
<feature type="region of interest" description="Disordered" evidence="2">
    <location>
        <begin position="93"/>
        <end position="118"/>
    </location>
</feature>
<dbReference type="InterPro" id="IPR045108">
    <property type="entry name" value="TXNDC17-like"/>
</dbReference>
<organism evidence="5 7">
    <name type="scientific">Puccinia graminis f. sp. tritici</name>
    <dbReference type="NCBI Taxonomy" id="56615"/>
    <lineage>
        <taxon>Eukaryota</taxon>
        <taxon>Fungi</taxon>
        <taxon>Dikarya</taxon>
        <taxon>Basidiomycota</taxon>
        <taxon>Pucciniomycotina</taxon>
        <taxon>Pucciniomycetes</taxon>
        <taxon>Pucciniales</taxon>
        <taxon>Pucciniaceae</taxon>
        <taxon>Puccinia</taxon>
    </lineage>
</organism>
<evidence type="ECO:0000313" key="4">
    <source>
        <dbReference type="EMBL" id="KAA1066142.1"/>
    </source>
</evidence>
<dbReference type="PANTHER" id="PTHR12452">
    <property type="entry name" value="42-9-9 PROTEIN-RELATED"/>
    <property type="match status" value="1"/>
</dbReference>
<protein>
    <recommendedName>
        <fullName evidence="3">Thioredoxin domain-containing protein</fullName>
    </recommendedName>
</protein>
<evidence type="ECO:0000313" key="5">
    <source>
        <dbReference type="EMBL" id="KAA1072622.1"/>
    </source>
</evidence>
<dbReference type="GO" id="GO:0005829">
    <property type="term" value="C:cytosol"/>
    <property type="evidence" value="ECO:0007669"/>
    <property type="project" value="TreeGrafter"/>
</dbReference>
<keyword evidence="6" id="KW-1185">Reference proteome</keyword>